<dbReference type="PRINTS" id="PR00035">
    <property type="entry name" value="HTHGNTR"/>
</dbReference>
<dbReference type="RefSeq" id="WP_143951451.1">
    <property type="nucleotide sequence ID" value="NZ_BAABMB010000001.1"/>
</dbReference>
<dbReference type="EMBL" id="VLTJ01000046">
    <property type="protein sequence ID" value="TSH88284.1"/>
    <property type="molecule type" value="Genomic_DNA"/>
</dbReference>
<dbReference type="PANTHER" id="PTHR43537:SF24">
    <property type="entry name" value="GLUCONATE OPERON TRANSCRIPTIONAL REPRESSOR"/>
    <property type="match status" value="1"/>
</dbReference>
<dbReference type="InterPro" id="IPR036388">
    <property type="entry name" value="WH-like_DNA-bd_sf"/>
</dbReference>
<evidence type="ECO:0000259" key="4">
    <source>
        <dbReference type="PROSITE" id="PS50949"/>
    </source>
</evidence>
<comment type="caution">
    <text evidence="5">The sequence shown here is derived from an EMBL/GenBank/DDBJ whole genome shotgun (WGS) entry which is preliminary data.</text>
</comment>
<dbReference type="CDD" id="cd07377">
    <property type="entry name" value="WHTH_GntR"/>
    <property type="match status" value="1"/>
</dbReference>
<dbReference type="InterPro" id="IPR036390">
    <property type="entry name" value="WH_DNA-bd_sf"/>
</dbReference>
<dbReference type="InterPro" id="IPR008920">
    <property type="entry name" value="TF_FadR/GntR_C"/>
</dbReference>
<keyword evidence="6" id="KW-1185">Reference proteome</keyword>
<dbReference type="SUPFAM" id="SSF48008">
    <property type="entry name" value="GntR ligand-binding domain-like"/>
    <property type="match status" value="1"/>
</dbReference>
<keyword evidence="1" id="KW-0805">Transcription regulation</keyword>
<evidence type="ECO:0000256" key="1">
    <source>
        <dbReference type="ARBA" id="ARBA00023015"/>
    </source>
</evidence>
<dbReference type="InterPro" id="IPR000524">
    <property type="entry name" value="Tscrpt_reg_HTH_GntR"/>
</dbReference>
<dbReference type="SMART" id="SM00895">
    <property type="entry name" value="FCD"/>
    <property type="match status" value="1"/>
</dbReference>
<dbReference type="GO" id="GO:0003700">
    <property type="term" value="F:DNA-binding transcription factor activity"/>
    <property type="evidence" value="ECO:0007669"/>
    <property type="project" value="InterPro"/>
</dbReference>
<dbReference type="Pfam" id="PF07729">
    <property type="entry name" value="FCD"/>
    <property type="match status" value="1"/>
</dbReference>
<accession>A0A556A5Z7</accession>
<dbReference type="PROSITE" id="PS50949">
    <property type="entry name" value="HTH_GNTR"/>
    <property type="match status" value="1"/>
</dbReference>
<gene>
    <name evidence="5" type="ORF">FOZ76_27255</name>
</gene>
<dbReference type="GO" id="GO:0003677">
    <property type="term" value="F:DNA binding"/>
    <property type="evidence" value="ECO:0007669"/>
    <property type="project" value="UniProtKB-KW"/>
</dbReference>
<dbReference type="OrthoDB" id="8680857at2"/>
<dbReference type="Pfam" id="PF00392">
    <property type="entry name" value="GntR"/>
    <property type="match status" value="1"/>
</dbReference>
<organism evidence="5 6">
    <name type="scientific">Verticiella sediminum</name>
    <dbReference type="NCBI Taxonomy" id="1247510"/>
    <lineage>
        <taxon>Bacteria</taxon>
        <taxon>Pseudomonadati</taxon>
        <taxon>Pseudomonadota</taxon>
        <taxon>Betaproteobacteria</taxon>
        <taxon>Burkholderiales</taxon>
        <taxon>Alcaligenaceae</taxon>
        <taxon>Verticiella</taxon>
    </lineage>
</organism>
<dbReference type="Gene3D" id="1.10.10.10">
    <property type="entry name" value="Winged helix-like DNA-binding domain superfamily/Winged helix DNA-binding domain"/>
    <property type="match status" value="1"/>
</dbReference>
<dbReference type="InterPro" id="IPR011711">
    <property type="entry name" value="GntR_C"/>
</dbReference>
<protein>
    <submittedName>
        <fullName evidence="5">GntR family transcriptional regulator</fullName>
    </submittedName>
</protein>
<dbReference type="AlphaFoldDB" id="A0A556A5Z7"/>
<evidence type="ECO:0000313" key="5">
    <source>
        <dbReference type="EMBL" id="TSH88284.1"/>
    </source>
</evidence>
<dbReference type="PANTHER" id="PTHR43537">
    <property type="entry name" value="TRANSCRIPTIONAL REGULATOR, GNTR FAMILY"/>
    <property type="match status" value="1"/>
</dbReference>
<reference evidence="5 6" key="1">
    <citation type="submission" date="2019-07" db="EMBL/GenBank/DDBJ databases">
        <title>Qingshengfaniella alkalisoli gen. nov., sp. nov., isolated from saline soil.</title>
        <authorList>
            <person name="Xu L."/>
            <person name="Huang X.-X."/>
            <person name="Sun J.-Q."/>
        </authorList>
    </citation>
    <scope>NUCLEOTIDE SEQUENCE [LARGE SCALE GENOMIC DNA]</scope>
    <source>
        <strain evidence="5 6">DSM 27279</strain>
    </source>
</reference>
<name>A0A556A5Z7_9BURK</name>
<sequence length="227" mass="24739">MAEIPRTTLKVDRSGKTLRELTLDKMREAIWAGHFRPGDRLVERSLCEQLGVSRSIVREVLRHLEAEGLVESVAHHGPAVARLSAEQAAQIYEIRALLEGQAARRCAETADNAAIDALAGLNARIQEAFAAGDHLAVMNRTAAFYERLFLEAGMTVAWDVVQSLNARITHLRALTIGSSGRRGDAAAEMGRLIDALRQHDAQAAQQASQEHVQRVAQIAARQLAALA</sequence>
<keyword evidence="2" id="KW-0238">DNA-binding</keyword>
<evidence type="ECO:0000256" key="2">
    <source>
        <dbReference type="ARBA" id="ARBA00023125"/>
    </source>
</evidence>
<dbReference type="SUPFAM" id="SSF46785">
    <property type="entry name" value="Winged helix' DNA-binding domain"/>
    <property type="match status" value="1"/>
</dbReference>
<dbReference type="Proteomes" id="UP000318405">
    <property type="component" value="Unassembled WGS sequence"/>
</dbReference>
<dbReference type="Gene3D" id="1.20.120.530">
    <property type="entry name" value="GntR ligand-binding domain-like"/>
    <property type="match status" value="1"/>
</dbReference>
<keyword evidence="3" id="KW-0804">Transcription</keyword>
<proteinExistence type="predicted"/>
<evidence type="ECO:0000256" key="3">
    <source>
        <dbReference type="ARBA" id="ARBA00023163"/>
    </source>
</evidence>
<dbReference type="SMART" id="SM00345">
    <property type="entry name" value="HTH_GNTR"/>
    <property type="match status" value="1"/>
</dbReference>
<feature type="domain" description="HTH gntR-type" evidence="4">
    <location>
        <begin position="16"/>
        <end position="83"/>
    </location>
</feature>
<evidence type="ECO:0000313" key="6">
    <source>
        <dbReference type="Proteomes" id="UP000318405"/>
    </source>
</evidence>